<name>A0A930W3E7_9ACTN</name>
<protein>
    <submittedName>
        <fullName evidence="1">Uncharacterized protein</fullName>
    </submittedName>
</protein>
<gene>
    <name evidence="1" type="ORF">HXK26_03395</name>
</gene>
<comment type="caution">
    <text evidence="1">The sequence shown here is derived from an EMBL/GenBank/DDBJ whole genome shotgun (WGS) entry which is preliminary data.</text>
</comment>
<accession>A0A930W3E7</accession>
<dbReference type="Proteomes" id="UP000698335">
    <property type="component" value="Unassembled WGS sequence"/>
</dbReference>
<evidence type="ECO:0000313" key="1">
    <source>
        <dbReference type="EMBL" id="MBF4807722.1"/>
    </source>
</evidence>
<organism evidence="1 2">
    <name type="scientific">Lancefieldella rimae</name>
    <dbReference type="NCBI Taxonomy" id="1383"/>
    <lineage>
        <taxon>Bacteria</taxon>
        <taxon>Bacillati</taxon>
        <taxon>Actinomycetota</taxon>
        <taxon>Coriobacteriia</taxon>
        <taxon>Coriobacteriales</taxon>
        <taxon>Atopobiaceae</taxon>
        <taxon>Lancefieldella</taxon>
    </lineage>
</organism>
<dbReference type="EMBL" id="JABZGW010000113">
    <property type="protein sequence ID" value="MBF4807722.1"/>
    <property type="molecule type" value="Genomic_DNA"/>
</dbReference>
<sequence length="138" mass="16112">MMEISINGKGILELKQPQAFHREDFVYIKIHDTVEHIYIYRENKSEKFVAFGLTYPNNKGIPLKEIESVANKLTFLKKHIYNKTGYISYRTKIADTMVTPFVVVMCKYVFYFGLLPGDYSRGPEAMIVLLGVRKYEEE</sequence>
<dbReference type="AlphaFoldDB" id="A0A930W3E7"/>
<evidence type="ECO:0000313" key="2">
    <source>
        <dbReference type="Proteomes" id="UP000698335"/>
    </source>
</evidence>
<reference evidence="1" key="1">
    <citation type="submission" date="2020-04" db="EMBL/GenBank/DDBJ databases">
        <title>Deep metagenomics examines the oral microbiome during advanced dental caries in children, revealing novel taxa and co-occurrences with host molecules.</title>
        <authorList>
            <person name="Baker J.L."/>
            <person name="Morton J.T."/>
            <person name="Dinis M."/>
            <person name="Alvarez R."/>
            <person name="Tran N.C."/>
            <person name="Knight R."/>
            <person name="Edlund A."/>
        </authorList>
    </citation>
    <scope>NUCLEOTIDE SEQUENCE</scope>
    <source>
        <strain evidence="1">JCVI_38_bin.5</strain>
    </source>
</reference>
<proteinExistence type="predicted"/>